<protein>
    <submittedName>
        <fullName evidence="1">Uncharacterized protein DUF1798</fullName>
    </submittedName>
</protein>
<dbReference type="Gene3D" id="1.20.120.440">
    <property type="entry name" value="YppE-like"/>
    <property type="match status" value="1"/>
</dbReference>
<dbReference type="InterPro" id="IPR014913">
    <property type="entry name" value="YppE-like"/>
</dbReference>
<keyword evidence="2" id="KW-1185">Reference proteome</keyword>
<sequence length="120" mass="14386">MSLYEDIIKLNRTFSSLKELYEKSEKPQDKKDPALFSYVKQQTLPIFKDIDNWKENALEFVKQRSVAVHPQQIESTAENLELLLMHSYYIDVKRKRYMELYQSIVYVFDLLLKDLESNTK</sequence>
<dbReference type="EMBL" id="QPJJ01000012">
    <property type="protein sequence ID" value="RCW64948.1"/>
    <property type="molecule type" value="Genomic_DNA"/>
</dbReference>
<dbReference type="InterPro" id="IPR023351">
    <property type="entry name" value="YppE-like_sf"/>
</dbReference>
<dbReference type="AlphaFoldDB" id="A0A368XD58"/>
<dbReference type="Proteomes" id="UP000252585">
    <property type="component" value="Unassembled WGS sequence"/>
</dbReference>
<dbReference type="RefSeq" id="WP_114353829.1">
    <property type="nucleotide sequence ID" value="NZ_QPJJ01000012.1"/>
</dbReference>
<reference evidence="1 2" key="1">
    <citation type="submission" date="2018-07" db="EMBL/GenBank/DDBJ databases">
        <title>Genomic Encyclopedia of Type Strains, Phase IV (KMG-IV): sequencing the most valuable type-strain genomes for metagenomic binning, comparative biology and taxonomic classification.</title>
        <authorList>
            <person name="Goeker M."/>
        </authorList>
    </citation>
    <scope>NUCLEOTIDE SEQUENCE [LARGE SCALE GENOMIC DNA]</scope>
    <source>
        <strain evidence="1 2">DSM 27696</strain>
    </source>
</reference>
<evidence type="ECO:0000313" key="1">
    <source>
        <dbReference type="EMBL" id="RCW64948.1"/>
    </source>
</evidence>
<name>A0A368XD58_9BACI</name>
<gene>
    <name evidence="1" type="ORF">DFR57_112126</name>
</gene>
<accession>A0A368XD58</accession>
<evidence type="ECO:0000313" key="2">
    <source>
        <dbReference type="Proteomes" id="UP000252585"/>
    </source>
</evidence>
<dbReference type="OrthoDB" id="2691485at2"/>
<dbReference type="Pfam" id="PF08807">
    <property type="entry name" value="DUF1798"/>
    <property type="match status" value="1"/>
</dbReference>
<comment type="caution">
    <text evidence="1">The sequence shown here is derived from an EMBL/GenBank/DDBJ whole genome shotgun (WGS) entry which is preliminary data.</text>
</comment>
<proteinExistence type="predicted"/>
<organism evidence="1 2">
    <name type="scientific">Saliterribacillus persicus</name>
    <dbReference type="NCBI Taxonomy" id="930114"/>
    <lineage>
        <taxon>Bacteria</taxon>
        <taxon>Bacillati</taxon>
        <taxon>Bacillota</taxon>
        <taxon>Bacilli</taxon>
        <taxon>Bacillales</taxon>
        <taxon>Bacillaceae</taxon>
        <taxon>Saliterribacillus</taxon>
    </lineage>
</organism>
<dbReference type="SUPFAM" id="SSF140415">
    <property type="entry name" value="YppE-like"/>
    <property type="match status" value="1"/>
</dbReference>